<accession>A0A139IB16</accession>
<evidence type="ECO:0000313" key="1">
    <source>
        <dbReference type="EMBL" id="KXT11849.1"/>
    </source>
</evidence>
<proteinExistence type="predicted"/>
<keyword evidence="2" id="KW-1185">Reference proteome</keyword>
<dbReference type="EMBL" id="LFZO01000178">
    <property type="protein sequence ID" value="KXT11849.1"/>
    <property type="molecule type" value="Genomic_DNA"/>
</dbReference>
<evidence type="ECO:0000313" key="2">
    <source>
        <dbReference type="Proteomes" id="UP000073492"/>
    </source>
</evidence>
<sequence length="132" mass="15168">MHEDWDENFTEAFVSDGLLTGEWYQVSDSYVPGRHRFERCTNSSEALKLDVAAFWYHHLAAKQIFPRVRSNIWTQRPGMHPVRSDHCFQSPRCSNPDQCGQVSPARATNLFLVVGSMWTPVISHMRNESPSS</sequence>
<dbReference type="AlphaFoldDB" id="A0A139IB16"/>
<reference evidence="1 2" key="1">
    <citation type="submission" date="2015-07" db="EMBL/GenBank/DDBJ databases">
        <title>Comparative genomics of the Sigatoka disease complex on banana suggests a link between parallel evolutionary changes in Pseudocercospora fijiensis and Pseudocercospora eumusae and increased virulence on the banana host.</title>
        <authorList>
            <person name="Chang T.-C."/>
            <person name="Salvucci A."/>
            <person name="Crous P.W."/>
            <person name="Stergiopoulos I."/>
        </authorList>
    </citation>
    <scope>NUCLEOTIDE SEQUENCE [LARGE SCALE GENOMIC DNA]</scope>
    <source>
        <strain evidence="1 2">CBS 116634</strain>
    </source>
</reference>
<dbReference type="Proteomes" id="UP000073492">
    <property type="component" value="Unassembled WGS sequence"/>
</dbReference>
<organism evidence="1 2">
    <name type="scientific">Pseudocercospora musae</name>
    <dbReference type="NCBI Taxonomy" id="113226"/>
    <lineage>
        <taxon>Eukaryota</taxon>
        <taxon>Fungi</taxon>
        <taxon>Dikarya</taxon>
        <taxon>Ascomycota</taxon>
        <taxon>Pezizomycotina</taxon>
        <taxon>Dothideomycetes</taxon>
        <taxon>Dothideomycetidae</taxon>
        <taxon>Mycosphaerellales</taxon>
        <taxon>Mycosphaerellaceae</taxon>
        <taxon>Pseudocercospora</taxon>
    </lineage>
</organism>
<protein>
    <submittedName>
        <fullName evidence="1">Uncharacterized protein</fullName>
    </submittedName>
</protein>
<comment type="caution">
    <text evidence="1">The sequence shown here is derived from an EMBL/GenBank/DDBJ whole genome shotgun (WGS) entry which is preliminary data.</text>
</comment>
<name>A0A139IB16_9PEZI</name>
<gene>
    <name evidence="1" type="ORF">AC579_4277</name>
</gene>